<evidence type="ECO:0000313" key="2">
    <source>
        <dbReference type="EMBL" id="CAK8999978.1"/>
    </source>
</evidence>
<keyword evidence="3" id="KW-1185">Reference proteome</keyword>
<sequence>MPILKPANTERKGSCADHGFCTSEEQQDAYNAVLERIGAEGVFAKLAPDSQGVLYINVPFAGKFEERPVLVNFLRREVLNRRPEIRLIRIFVTDVQDFFSGGQAKPSYDPNIWIAYAVQDGRSPLPPAHLTLGMHPDCSSRFLTDFGEAYHPYYFLWQRILFNNFASSQCAVFCNLWLEEAIEVQNVAKQAGMVASAALKNAIYYGETLTAPLTGNKRDRRPFHYITISERLPLQVVPKIKTTEEDYTGPYHNMWTLEQRAREAAKLREMGALRDTDCDSDSDSLSSVGSDEDVE</sequence>
<organism evidence="2 3">
    <name type="scientific">Durusdinium trenchii</name>
    <dbReference type="NCBI Taxonomy" id="1381693"/>
    <lineage>
        <taxon>Eukaryota</taxon>
        <taxon>Sar</taxon>
        <taxon>Alveolata</taxon>
        <taxon>Dinophyceae</taxon>
        <taxon>Suessiales</taxon>
        <taxon>Symbiodiniaceae</taxon>
        <taxon>Durusdinium</taxon>
    </lineage>
</organism>
<dbReference type="Proteomes" id="UP001642464">
    <property type="component" value="Unassembled WGS sequence"/>
</dbReference>
<protein>
    <submittedName>
        <fullName evidence="2">Uncharacterized protein</fullName>
    </submittedName>
</protein>
<dbReference type="EMBL" id="CAXAMM010003448">
    <property type="protein sequence ID" value="CAK8999978.1"/>
    <property type="molecule type" value="Genomic_DNA"/>
</dbReference>
<accession>A0ABP0IF32</accession>
<evidence type="ECO:0000256" key="1">
    <source>
        <dbReference type="SAM" id="MobiDB-lite"/>
    </source>
</evidence>
<gene>
    <name evidence="2" type="ORF">SCF082_LOCUS6296</name>
</gene>
<name>A0ABP0IF32_9DINO</name>
<feature type="region of interest" description="Disordered" evidence="1">
    <location>
        <begin position="272"/>
        <end position="295"/>
    </location>
</feature>
<reference evidence="2 3" key="1">
    <citation type="submission" date="2024-02" db="EMBL/GenBank/DDBJ databases">
        <authorList>
            <person name="Chen Y."/>
            <person name="Shah S."/>
            <person name="Dougan E. K."/>
            <person name="Thang M."/>
            <person name="Chan C."/>
        </authorList>
    </citation>
    <scope>NUCLEOTIDE SEQUENCE [LARGE SCALE GENOMIC DNA]</scope>
</reference>
<evidence type="ECO:0000313" key="3">
    <source>
        <dbReference type="Proteomes" id="UP001642464"/>
    </source>
</evidence>
<proteinExistence type="predicted"/>
<comment type="caution">
    <text evidence="2">The sequence shown here is derived from an EMBL/GenBank/DDBJ whole genome shotgun (WGS) entry which is preliminary data.</text>
</comment>